<accession>A0ABR0IRT6</accession>
<keyword evidence="2" id="KW-0472">Membrane</keyword>
<evidence type="ECO:0000256" key="2">
    <source>
        <dbReference type="SAM" id="Phobius"/>
    </source>
</evidence>
<keyword evidence="2" id="KW-1133">Transmembrane helix</keyword>
<reference evidence="3 4" key="1">
    <citation type="journal article" date="2023" name="bioRxiv">
        <title>High-quality genome assemblies of four members of thePodospora anserinaspecies complex.</title>
        <authorList>
            <person name="Ament-Velasquez S.L."/>
            <person name="Vogan A.A."/>
            <person name="Wallerman O."/>
            <person name="Hartmann F."/>
            <person name="Gautier V."/>
            <person name="Silar P."/>
            <person name="Giraud T."/>
            <person name="Johannesson H."/>
        </authorList>
    </citation>
    <scope>NUCLEOTIDE SEQUENCE [LARGE SCALE GENOMIC DNA]</scope>
    <source>
        <strain evidence="3 4">CBS 124.78</strain>
    </source>
</reference>
<evidence type="ECO:0000313" key="4">
    <source>
        <dbReference type="Proteomes" id="UP001323617"/>
    </source>
</evidence>
<evidence type="ECO:0000313" key="3">
    <source>
        <dbReference type="EMBL" id="KAK4683098.1"/>
    </source>
</evidence>
<keyword evidence="4" id="KW-1185">Reference proteome</keyword>
<dbReference type="RefSeq" id="XP_062806568.1">
    <property type="nucleotide sequence ID" value="XM_062940121.1"/>
</dbReference>
<evidence type="ECO:0000256" key="1">
    <source>
        <dbReference type="SAM" id="MobiDB-lite"/>
    </source>
</evidence>
<sequence>MRRIMVIDEIRYALIVVFSGVLFEGWWVELGRTQLKAVVDTETTLQAVGVVIRRRRGCRQCLAPTEEGELPLPRCGALARLTPTTLAHWVVQAFSGPVAYKSIMVQGMEMSNSVELVAGRIHDTHQPWVSRGQLTNGPAPSTPFIVGVEQLKESPTKLKMHIANPTATFFEIESSEMQHAFQRDNSKLGHAGTPDFIMPPQMHPRSKRKDPNGVAEEGHT</sequence>
<proteinExistence type="predicted"/>
<protein>
    <submittedName>
        <fullName evidence="3">Uncharacterized protein</fullName>
    </submittedName>
</protein>
<feature type="region of interest" description="Disordered" evidence="1">
    <location>
        <begin position="187"/>
        <end position="220"/>
    </location>
</feature>
<keyword evidence="2" id="KW-0812">Transmembrane</keyword>
<comment type="caution">
    <text evidence="3">The sequence shown here is derived from an EMBL/GenBank/DDBJ whole genome shotgun (WGS) entry which is preliminary data.</text>
</comment>
<name>A0ABR0IRT6_9PEZI</name>
<feature type="transmembrane region" description="Helical" evidence="2">
    <location>
        <begin position="12"/>
        <end position="28"/>
    </location>
</feature>
<dbReference type="EMBL" id="JAFFHC010000001">
    <property type="protein sequence ID" value="KAK4683098.1"/>
    <property type="molecule type" value="Genomic_DNA"/>
</dbReference>
<gene>
    <name evidence="3" type="ORF">QC764_0025920</name>
</gene>
<organism evidence="3 4">
    <name type="scientific">Podospora pseudoanserina</name>
    <dbReference type="NCBI Taxonomy" id="2609844"/>
    <lineage>
        <taxon>Eukaryota</taxon>
        <taxon>Fungi</taxon>
        <taxon>Dikarya</taxon>
        <taxon>Ascomycota</taxon>
        <taxon>Pezizomycotina</taxon>
        <taxon>Sordariomycetes</taxon>
        <taxon>Sordariomycetidae</taxon>
        <taxon>Sordariales</taxon>
        <taxon>Podosporaceae</taxon>
        <taxon>Podospora</taxon>
    </lineage>
</organism>
<dbReference type="Proteomes" id="UP001323617">
    <property type="component" value="Unassembled WGS sequence"/>
</dbReference>
<dbReference type="GeneID" id="87960615"/>